<dbReference type="Pfam" id="PF17802">
    <property type="entry name" value="SpaA"/>
    <property type="match status" value="2"/>
</dbReference>
<evidence type="ECO:0000259" key="10">
    <source>
        <dbReference type="Pfam" id="PF17802"/>
    </source>
</evidence>
<dbReference type="SUPFAM" id="SSF49401">
    <property type="entry name" value="Bacterial adhesins"/>
    <property type="match status" value="2"/>
</dbReference>
<reference evidence="12 13" key="1">
    <citation type="journal article" date="2015" name="Genome Announc.">
        <title>Expanding the biotechnology potential of lactobacilli through comparative genomics of 213 strains and associated genera.</title>
        <authorList>
            <person name="Sun Z."/>
            <person name="Harris H.M."/>
            <person name="McCann A."/>
            <person name="Guo C."/>
            <person name="Argimon S."/>
            <person name="Zhang W."/>
            <person name="Yang X."/>
            <person name="Jeffery I.B."/>
            <person name="Cooney J.C."/>
            <person name="Kagawa T.F."/>
            <person name="Liu W."/>
            <person name="Song Y."/>
            <person name="Salvetti E."/>
            <person name="Wrobel A."/>
            <person name="Rasinkangas P."/>
            <person name="Parkhill J."/>
            <person name="Rea M.C."/>
            <person name="O'Sullivan O."/>
            <person name="Ritari J."/>
            <person name="Douillard F.P."/>
            <person name="Paul Ross R."/>
            <person name="Yang R."/>
            <person name="Briner A.E."/>
            <person name="Felis G.E."/>
            <person name="de Vos W.M."/>
            <person name="Barrangou R."/>
            <person name="Klaenhammer T.R."/>
            <person name="Caufield P.W."/>
            <person name="Cui Y."/>
            <person name="Zhang H."/>
            <person name="O'Toole P.W."/>
        </authorList>
    </citation>
    <scope>NUCLEOTIDE SEQUENCE [LARGE SCALE GENOMIC DNA]</scope>
    <source>
        <strain evidence="12 13">DSM 22467</strain>
    </source>
</reference>
<dbReference type="EMBL" id="JQCA01000011">
    <property type="protein sequence ID" value="KRO05252.1"/>
    <property type="molecule type" value="Genomic_DNA"/>
</dbReference>
<dbReference type="PANTHER" id="PTHR36108:SF13">
    <property type="entry name" value="COLOSSIN-B-RELATED"/>
    <property type="match status" value="1"/>
</dbReference>
<dbReference type="Gene3D" id="2.60.40.1280">
    <property type="match status" value="1"/>
</dbReference>
<dbReference type="InterPro" id="IPR008456">
    <property type="entry name" value="Collagen-bd_dom"/>
</dbReference>
<feature type="region of interest" description="Disordered" evidence="7">
    <location>
        <begin position="493"/>
        <end position="609"/>
    </location>
</feature>
<evidence type="ECO:0000256" key="4">
    <source>
        <dbReference type="ARBA" id="ARBA00022525"/>
    </source>
</evidence>
<keyword evidence="6" id="KW-0572">Peptidoglycan-anchor</keyword>
<keyword evidence="8" id="KW-0472">Membrane</keyword>
<dbReference type="AlphaFoldDB" id="A0A0R2LU61"/>
<evidence type="ECO:0000313" key="13">
    <source>
        <dbReference type="Proteomes" id="UP000051906"/>
    </source>
</evidence>
<feature type="compositionally biased region" description="Polar residues" evidence="7">
    <location>
        <begin position="594"/>
        <end position="609"/>
    </location>
</feature>
<feature type="compositionally biased region" description="Pro residues" evidence="7">
    <location>
        <begin position="512"/>
        <end position="554"/>
    </location>
</feature>
<dbReference type="InterPro" id="IPR011252">
    <property type="entry name" value="Fibrogen-bd_dom1"/>
</dbReference>
<comment type="caution">
    <text evidence="12">The sequence shown here is derived from an EMBL/GenBank/DDBJ whole genome shotgun (WGS) entry which is preliminary data.</text>
</comment>
<dbReference type="Gene3D" id="2.60.40.740">
    <property type="match status" value="1"/>
</dbReference>
<comment type="subcellular location">
    <subcellularLocation>
        <location evidence="1">Secreted</location>
        <location evidence="1">Cell wall</location>
        <topology evidence="1">Peptidoglycan-anchor</topology>
    </subcellularLocation>
</comment>
<keyword evidence="8" id="KW-1133">Transmembrane helix</keyword>
<protein>
    <submittedName>
        <fullName evidence="12">Cell surface protein</fullName>
    </submittedName>
</protein>
<comment type="similarity">
    <text evidence="2">Belongs to the serine-aspartate repeat-containing protein (SDr) family.</text>
</comment>
<sequence length="641" mass="66638">MTMKRKIWTIIFGLVMALTVFLTGGFITNGVTAHAAELMVSGLTGNDPTLTDLQGSKVPLGSELSKWNSYEVNYTWGIPDGESIQAGDTVSVTLPPNAVASQDISVSLKDDSGRVVGTFTIKAGESTGTITFNDVLGESATDRGGHLQFYVTGTSENENLGHDWGVNKVGWIADRNADGSPSKLTWNIAFNPNGMPMGTAVVTDTLGPNQTYVPGSVYAETGKYGEDGGFVADGTVTPEVDAMGNTLIFTFPDVSKAINMTYQTTPNDVSESEIWTNTASMNGQNVTAQITWGGSGSGNGSEQQFGEVLLTKTDRETGAKLAGATYTLEDSNGKIYGSGLVTDANGNISFASLPAGDYKFIETAAPEGYTLDSTPIPFTIVKGETATVDVSAEDTADHNDEEPSGEVILTKVDKATGEKLTGAVYKLVDAEGEVIRTDLITNAEGNIQVDGLAAGDYQFIETKAPEGYTLNETPIAFTIVNGATTAVNVSAEDVATTPGGGGETPGETVPPVTTPPTGPTTPEPEPEPTPEPTPTPTPNPNPTHPTAPKPPVAPTTPTYPGTTTPEPGNTTGSGSQQPVTGGAGNTTPTTGQTSSSHATSTYTGQTLPQTGERSAKPLIVAGLAFLLALTTGGWVVWERRY</sequence>
<keyword evidence="4" id="KW-0964">Secreted</keyword>
<dbReference type="Gene3D" id="2.60.40.10">
    <property type="entry name" value="Immunoglobulins"/>
    <property type="match status" value="2"/>
</dbReference>
<dbReference type="NCBIfam" id="TIGR01167">
    <property type="entry name" value="LPXTG_anchor"/>
    <property type="match status" value="1"/>
</dbReference>
<evidence type="ECO:0000256" key="2">
    <source>
        <dbReference type="ARBA" id="ARBA00007257"/>
    </source>
</evidence>
<dbReference type="Pfam" id="PF05737">
    <property type="entry name" value="Collagen_bind"/>
    <property type="match status" value="1"/>
</dbReference>
<evidence type="ECO:0000256" key="8">
    <source>
        <dbReference type="SAM" id="Phobius"/>
    </source>
</evidence>
<dbReference type="InterPro" id="IPR008966">
    <property type="entry name" value="Adhesion_dom_sf"/>
</dbReference>
<organism evidence="12 13">
    <name type="scientific">Levilactobacillus paucivorans</name>
    <dbReference type="NCBI Taxonomy" id="616990"/>
    <lineage>
        <taxon>Bacteria</taxon>
        <taxon>Bacillati</taxon>
        <taxon>Bacillota</taxon>
        <taxon>Bacilli</taxon>
        <taxon>Lactobacillales</taxon>
        <taxon>Lactobacillaceae</taxon>
        <taxon>Levilactobacillus</taxon>
    </lineage>
</organism>
<feature type="compositionally biased region" description="Low complexity" evidence="7">
    <location>
        <begin position="555"/>
        <end position="572"/>
    </location>
</feature>
<feature type="domain" description="SpaA-like prealbumin fold" evidence="10">
    <location>
        <begin position="405"/>
        <end position="490"/>
    </location>
</feature>
<dbReference type="PANTHER" id="PTHR36108">
    <property type="entry name" value="COLOSSIN-B-RELATED"/>
    <property type="match status" value="1"/>
</dbReference>
<dbReference type="SUPFAM" id="SSF49478">
    <property type="entry name" value="Cna protein B-type domain"/>
    <property type="match status" value="2"/>
</dbReference>
<keyword evidence="13" id="KW-1185">Reference proteome</keyword>
<name>A0A0R2LU61_9LACO</name>
<dbReference type="STRING" id="616990.IV54_GL000201"/>
<keyword evidence="5" id="KW-0732">Signal</keyword>
<feature type="domain" description="SpaA-like prealbumin fold" evidence="10">
    <location>
        <begin position="306"/>
        <end position="391"/>
    </location>
</feature>
<evidence type="ECO:0000256" key="3">
    <source>
        <dbReference type="ARBA" id="ARBA00022512"/>
    </source>
</evidence>
<proteinExistence type="inferred from homology"/>
<keyword evidence="3" id="KW-0134">Cell wall</keyword>
<dbReference type="InterPro" id="IPR041033">
    <property type="entry name" value="SpaA_PFL_dom_1"/>
</dbReference>
<gene>
    <name evidence="12" type="ORF">IV54_GL000201</name>
</gene>
<evidence type="ECO:0000256" key="6">
    <source>
        <dbReference type="ARBA" id="ARBA00023088"/>
    </source>
</evidence>
<evidence type="ECO:0000259" key="11">
    <source>
        <dbReference type="Pfam" id="PF17961"/>
    </source>
</evidence>
<evidence type="ECO:0000259" key="9">
    <source>
        <dbReference type="Pfam" id="PF05737"/>
    </source>
</evidence>
<dbReference type="InterPro" id="IPR013783">
    <property type="entry name" value="Ig-like_fold"/>
</dbReference>
<dbReference type="GO" id="GO:0005518">
    <property type="term" value="F:collagen binding"/>
    <property type="evidence" value="ECO:0007669"/>
    <property type="project" value="InterPro"/>
</dbReference>
<evidence type="ECO:0000256" key="5">
    <source>
        <dbReference type="ARBA" id="ARBA00022729"/>
    </source>
</evidence>
<dbReference type="InterPro" id="IPR041171">
    <property type="entry name" value="SDR_Ig"/>
</dbReference>
<dbReference type="PATRIC" id="fig|616990.3.peg.218"/>
<feature type="domain" description="Collagen binding" evidence="9">
    <location>
        <begin position="166"/>
        <end position="289"/>
    </location>
</feature>
<feature type="transmembrane region" description="Helical" evidence="8">
    <location>
        <begin position="618"/>
        <end position="637"/>
    </location>
</feature>
<accession>A0A0R2LU61</accession>
<dbReference type="Proteomes" id="UP000051906">
    <property type="component" value="Unassembled WGS sequence"/>
</dbReference>
<evidence type="ECO:0000256" key="7">
    <source>
        <dbReference type="SAM" id="MobiDB-lite"/>
    </source>
</evidence>
<dbReference type="OrthoDB" id="2216808at2"/>
<dbReference type="GO" id="GO:0007155">
    <property type="term" value="P:cell adhesion"/>
    <property type="evidence" value="ECO:0007669"/>
    <property type="project" value="InterPro"/>
</dbReference>
<evidence type="ECO:0000256" key="1">
    <source>
        <dbReference type="ARBA" id="ARBA00004168"/>
    </source>
</evidence>
<dbReference type="Pfam" id="PF17961">
    <property type="entry name" value="Big_8"/>
    <property type="match status" value="1"/>
</dbReference>
<keyword evidence="8" id="KW-0812">Transmembrane</keyword>
<evidence type="ECO:0000313" key="12">
    <source>
        <dbReference type="EMBL" id="KRO05252.1"/>
    </source>
</evidence>
<feature type="domain" description="SDR-like Ig" evidence="11">
    <location>
        <begin position="65"/>
        <end position="151"/>
    </location>
</feature>